<evidence type="ECO:0000256" key="3">
    <source>
        <dbReference type="ARBA" id="ARBA00022772"/>
    </source>
</evidence>
<dbReference type="SUPFAM" id="SSF54416">
    <property type="entry name" value="Amine oxidase N-terminal region"/>
    <property type="match status" value="1"/>
</dbReference>
<evidence type="ECO:0000256" key="7">
    <source>
        <dbReference type="PIRSR" id="PIRSR600269-51"/>
    </source>
</evidence>
<evidence type="ECO:0000313" key="12">
    <source>
        <dbReference type="Proteomes" id="UP000823388"/>
    </source>
</evidence>
<dbReference type="InterPro" id="IPR036460">
    <property type="entry name" value="Cu_amine_oxidase_C_sf"/>
</dbReference>
<comment type="similarity">
    <text evidence="1 8">Belongs to the copper/topaquinone oxidase family.</text>
</comment>
<evidence type="ECO:0000256" key="1">
    <source>
        <dbReference type="ARBA" id="ARBA00007983"/>
    </source>
</evidence>
<dbReference type="SUPFAM" id="SSF49998">
    <property type="entry name" value="Amine oxidase catalytic domain"/>
    <property type="match status" value="1"/>
</dbReference>
<dbReference type="GO" id="GO:0009308">
    <property type="term" value="P:amine metabolic process"/>
    <property type="evidence" value="ECO:0007669"/>
    <property type="project" value="UniProtKB-UniRule"/>
</dbReference>
<dbReference type="EC" id="1.4.3.-" evidence="8"/>
<protein>
    <recommendedName>
        <fullName evidence="8">Amine oxidase</fullName>
        <ecNumber evidence="8">1.4.3.-</ecNumber>
    </recommendedName>
</protein>
<evidence type="ECO:0000259" key="10">
    <source>
        <dbReference type="Pfam" id="PF02728"/>
    </source>
</evidence>
<name>A0A8T0WC42_PANVG</name>
<keyword evidence="4 8" id="KW-0560">Oxidoreductase</keyword>
<dbReference type="InterPro" id="IPR000269">
    <property type="entry name" value="Cu_amine_oxidase"/>
</dbReference>
<dbReference type="GO" id="GO:0008131">
    <property type="term" value="F:primary methylamine oxidase activity"/>
    <property type="evidence" value="ECO:0007669"/>
    <property type="project" value="InterPro"/>
</dbReference>
<evidence type="ECO:0000256" key="8">
    <source>
        <dbReference type="RuleBase" id="RU000672"/>
    </source>
</evidence>
<dbReference type="PANTHER" id="PTHR10638">
    <property type="entry name" value="COPPER AMINE OXIDASE"/>
    <property type="match status" value="1"/>
</dbReference>
<evidence type="ECO:0000256" key="6">
    <source>
        <dbReference type="PIRSR" id="PIRSR600269-50"/>
    </source>
</evidence>
<keyword evidence="5 8" id="KW-0186">Copper</keyword>
<accession>A0A8T0WC42</accession>
<feature type="modified residue" description="2',4',5'-topaquinone" evidence="7">
    <location>
        <position position="352"/>
    </location>
</feature>
<dbReference type="EMBL" id="CM029039">
    <property type="protein sequence ID" value="KAG2644965.1"/>
    <property type="molecule type" value="Genomic_DNA"/>
</dbReference>
<comment type="PTM">
    <text evidence="7 8">Topaquinone (TPQ) is generated by copper-dependent autoxidation of a specific tyrosyl residue.</text>
</comment>
<dbReference type="Gene3D" id="2.70.98.20">
    <property type="entry name" value="Copper amine oxidase, catalytic domain"/>
    <property type="match status" value="1"/>
</dbReference>
<keyword evidence="2 8" id="KW-0479">Metal-binding</keyword>
<organism evidence="11 12">
    <name type="scientific">Panicum virgatum</name>
    <name type="common">Blackwell switchgrass</name>
    <dbReference type="NCBI Taxonomy" id="38727"/>
    <lineage>
        <taxon>Eukaryota</taxon>
        <taxon>Viridiplantae</taxon>
        <taxon>Streptophyta</taxon>
        <taxon>Embryophyta</taxon>
        <taxon>Tracheophyta</taxon>
        <taxon>Spermatophyta</taxon>
        <taxon>Magnoliopsida</taxon>
        <taxon>Liliopsida</taxon>
        <taxon>Poales</taxon>
        <taxon>Poaceae</taxon>
        <taxon>PACMAD clade</taxon>
        <taxon>Panicoideae</taxon>
        <taxon>Panicodae</taxon>
        <taxon>Paniceae</taxon>
        <taxon>Panicinae</taxon>
        <taxon>Panicum</taxon>
        <taxon>Panicum sect. Hiantes</taxon>
    </lineage>
</organism>
<feature type="domain" description="Copper amine oxidase catalytic" evidence="9">
    <location>
        <begin position="306"/>
        <end position="573"/>
    </location>
</feature>
<feature type="active site" description="Schiff-base intermediate with substrate; via topaquinone" evidence="6">
    <location>
        <position position="352"/>
    </location>
</feature>
<gene>
    <name evidence="11" type="ORF">PVAP13_2KG390200</name>
</gene>
<evidence type="ECO:0000313" key="11">
    <source>
        <dbReference type="EMBL" id="KAG2644965.1"/>
    </source>
</evidence>
<dbReference type="FunFam" id="3.10.450.40:FF:000002">
    <property type="entry name" value="Amine oxidase"/>
    <property type="match status" value="1"/>
</dbReference>
<dbReference type="InterPro" id="IPR015798">
    <property type="entry name" value="Cu_amine_oxidase_C"/>
</dbReference>
<dbReference type="PANTHER" id="PTHR10638:SF75">
    <property type="entry name" value="AMINE OXIDASE"/>
    <property type="match status" value="1"/>
</dbReference>
<feature type="domain" description="Copper amine oxidase N3-terminal" evidence="10">
    <location>
        <begin position="84"/>
        <end position="187"/>
    </location>
</feature>
<comment type="caution">
    <text evidence="11">The sequence shown here is derived from an EMBL/GenBank/DDBJ whole genome shotgun (WGS) entry which is preliminary data.</text>
</comment>
<evidence type="ECO:0000256" key="4">
    <source>
        <dbReference type="ARBA" id="ARBA00023002"/>
    </source>
</evidence>
<keyword evidence="12" id="KW-1185">Reference proteome</keyword>
<keyword evidence="3 6" id="KW-0801">TPQ</keyword>
<proteinExistence type="inferred from homology"/>
<dbReference type="GO" id="GO:0005507">
    <property type="term" value="F:copper ion binding"/>
    <property type="evidence" value="ECO:0007669"/>
    <property type="project" value="InterPro"/>
</dbReference>
<evidence type="ECO:0000256" key="2">
    <source>
        <dbReference type="ARBA" id="ARBA00022723"/>
    </source>
</evidence>
<dbReference type="InterPro" id="IPR016182">
    <property type="entry name" value="Cu_amine_oxidase_N-reg"/>
</dbReference>
<evidence type="ECO:0000256" key="5">
    <source>
        <dbReference type="ARBA" id="ARBA00023008"/>
    </source>
</evidence>
<dbReference type="Gene3D" id="3.10.450.40">
    <property type="match status" value="2"/>
</dbReference>
<reference evidence="11" key="1">
    <citation type="submission" date="2020-05" db="EMBL/GenBank/DDBJ databases">
        <title>WGS assembly of Panicum virgatum.</title>
        <authorList>
            <person name="Lovell J.T."/>
            <person name="Jenkins J."/>
            <person name="Shu S."/>
            <person name="Juenger T.E."/>
            <person name="Schmutz J."/>
        </authorList>
    </citation>
    <scope>NUCLEOTIDE SEQUENCE</scope>
    <source>
        <strain evidence="11">AP13</strain>
    </source>
</reference>
<dbReference type="AlphaFoldDB" id="A0A8T0WC42"/>
<dbReference type="Pfam" id="PF02728">
    <property type="entry name" value="Cu_amine_oxidN3"/>
    <property type="match status" value="1"/>
</dbReference>
<dbReference type="Proteomes" id="UP000823388">
    <property type="component" value="Chromosome 2K"/>
</dbReference>
<feature type="active site" description="Proton acceptor" evidence="6">
    <location>
        <position position="291"/>
    </location>
</feature>
<sequence>MRRMVGFWEKNYFRDSQTKSLPTGSAVVVPSRLPPRRARLVVYNKKSNETSIWIVELSEEHAAARGGHDRGKVVSSRVVPDVQPAMDAVEYAEVEATVKSHWPFIEAMKRRGIYDMELVMVDAWCAGYYGEADAPSRRLSKPIIFCRTESDCPMENGYACPVEGIHIVVDMQNNAVIEFEDEKLVPLPPSDYLRNYTAGETRGGVDRSDVKPLVIDQPQGPSFCVNGYFVEWQKWNFRIGFTPIEGLVLYSVAYLDGSRGRRPIAHRLSFVEMVVPYGDPNEPHHRKNAFDAGEDGLGKCAHSLKKTIENCVCLHEEDHGILWKHQDWRTGLTEVRRSRRLTVSFICTIGNYEYATWVYDGKIEAEVKLTGIISLGALVPGESRKYGTTIAPCLYAPIHQHFFVARMDMTVDCKPNEAHNQVVEINVKVESAGQHNVHQNAFYAEETLLKSELQAMRDCVSLSARHWIVRNTRMVNRTGQPTGYKLVPGRNCLPFALPKAQFLRRAGFLKHNLWVTQYNSDEMFPGGEFPNQNPRIDDGLPTWVKKDRPLEETNIVLWYVFGTTHIPRLEDWPPHGFFNCSPAIDVPPNSFDSAAKRC</sequence>
<evidence type="ECO:0000259" key="9">
    <source>
        <dbReference type="Pfam" id="PF01179"/>
    </source>
</evidence>
<comment type="cofactor">
    <cofactor evidence="8">
        <name>Cu cation</name>
        <dbReference type="ChEBI" id="CHEBI:23378"/>
    </cofactor>
    <text evidence="8">Contains 1 topaquinone per subunit.</text>
</comment>
<dbReference type="GO" id="GO:0048038">
    <property type="term" value="F:quinone binding"/>
    <property type="evidence" value="ECO:0007669"/>
    <property type="project" value="InterPro"/>
</dbReference>
<dbReference type="Pfam" id="PF01179">
    <property type="entry name" value="Cu_amine_oxid"/>
    <property type="match status" value="1"/>
</dbReference>
<dbReference type="InterPro" id="IPR015802">
    <property type="entry name" value="Cu_amine_oxidase_N3"/>
</dbReference>